<dbReference type="Pfam" id="PF00196">
    <property type="entry name" value="GerE"/>
    <property type="match status" value="1"/>
</dbReference>
<dbReference type="Gene3D" id="1.10.10.10">
    <property type="entry name" value="Winged helix-like DNA-binding domain superfamily/Winged helix DNA-binding domain"/>
    <property type="match status" value="1"/>
</dbReference>
<gene>
    <name evidence="6" type="ORF">DEJ49_31030</name>
</gene>
<protein>
    <recommendedName>
        <fullName evidence="5">HTH luxR-type domain-containing protein</fullName>
    </recommendedName>
</protein>
<dbReference type="PRINTS" id="PR00038">
    <property type="entry name" value="HTHLUXR"/>
</dbReference>
<evidence type="ECO:0000256" key="2">
    <source>
        <dbReference type="ARBA" id="ARBA00023125"/>
    </source>
</evidence>
<keyword evidence="2" id="KW-0238">DNA-binding</keyword>
<dbReference type="Proteomes" id="UP000324015">
    <property type="component" value="Chromosome"/>
</dbReference>
<dbReference type="InterPro" id="IPR036388">
    <property type="entry name" value="WH-like_DNA-bd_sf"/>
</dbReference>
<dbReference type="EMBL" id="CP029191">
    <property type="protein sequence ID" value="QES44840.1"/>
    <property type="molecule type" value="Genomic_DNA"/>
</dbReference>
<dbReference type="PANTHER" id="PTHR44688:SF16">
    <property type="entry name" value="DNA-BINDING TRANSCRIPTIONAL ACTIVATOR DEVR_DOSR"/>
    <property type="match status" value="1"/>
</dbReference>
<dbReference type="InterPro" id="IPR016032">
    <property type="entry name" value="Sig_transdc_resp-reg_C-effctor"/>
</dbReference>
<dbReference type="InterPro" id="IPR000792">
    <property type="entry name" value="Tscrpt_reg_LuxR_C"/>
</dbReference>
<evidence type="ECO:0000259" key="5">
    <source>
        <dbReference type="PROSITE" id="PS50043"/>
    </source>
</evidence>
<name>A0A5P2CR98_STRVZ</name>
<dbReference type="PROSITE" id="PS50043">
    <property type="entry name" value="HTH_LUXR_2"/>
    <property type="match status" value="1"/>
</dbReference>
<feature type="domain" description="HTH luxR-type" evidence="5">
    <location>
        <begin position="140"/>
        <end position="205"/>
    </location>
</feature>
<evidence type="ECO:0000313" key="7">
    <source>
        <dbReference type="Proteomes" id="UP000324015"/>
    </source>
</evidence>
<sequence length="207" mass="21522">MVVARNTAGNGHRKVIRVAVVDENDIFRRGLVACLETDEAFVVAYDARDGPVPEAVDVVLASARAATGLAGPGPPKLICGEPGRPDGRPPRGPADTVLSRTGLTEEQVLAAVRAAACGLLVGPVPSPAVARATGGGSGSDAPLPERISARMRDVLSLLADGYATREIAERIGYSERTVKSVVQQTQCRLGARNRAQAVAEGIRRGII</sequence>
<dbReference type="SMART" id="SM00421">
    <property type="entry name" value="HTH_LUXR"/>
    <property type="match status" value="1"/>
</dbReference>
<organism evidence="6 7">
    <name type="scientific">Streptomyces venezuelae</name>
    <dbReference type="NCBI Taxonomy" id="54571"/>
    <lineage>
        <taxon>Bacteria</taxon>
        <taxon>Bacillati</taxon>
        <taxon>Actinomycetota</taxon>
        <taxon>Actinomycetes</taxon>
        <taxon>Kitasatosporales</taxon>
        <taxon>Streptomycetaceae</taxon>
        <taxon>Streptomyces</taxon>
    </lineage>
</organism>
<evidence type="ECO:0000256" key="1">
    <source>
        <dbReference type="ARBA" id="ARBA00023015"/>
    </source>
</evidence>
<dbReference type="CDD" id="cd06170">
    <property type="entry name" value="LuxR_C_like"/>
    <property type="match status" value="1"/>
</dbReference>
<dbReference type="AlphaFoldDB" id="A0A5P2CR98"/>
<dbReference type="GO" id="GO:0003677">
    <property type="term" value="F:DNA binding"/>
    <property type="evidence" value="ECO:0007669"/>
    <property type="project" value="UniProtKB-KW"/>
</dbReference>
<reference evidence="6 7" key="1">
    <citation type="submission" date="2018-05" db="EMBL/GenBank/DDBJ databases">
        <title>Streptomyces venezuelae.</title>
        <authorList>
            <person name="Kim W."/>
            <person name="Lee N."/>
            <person name="Cho B.-K."/>
        </authorList>
    </citation>
    <scope>NUCLEOTIDE SEQUENCE [LARGE SCALE GENOMIC DNA]</scope>
    <source>
        <strain evidence="6 7">ATCC 14585</strain>
    </source>
</reference>
<evidence type="ECO:0000256" key="3">
    <source>
        <dbReference type="ARBA" id="ARBA00023163"/>
    </source>
</evidence>
<keyword evidence="1" id="KW-0805">Transcription regulation</keyword>
<dbReference type="SUPFAM" id="SSF46894">
    <property type="entry name" value="C-terminal effector domain of the bipartite response regulators"/>
    <property type="match status" value="1"/>
</dbReference>
<keyword evidence="3" id="KW-0804">Transcription</keyword>
<dbReference type="PANTHER" id="PTHR44688">
    <property type="entry name" value="DNA-BINDING TRANSCRIPTIONAL ACTIVATOR DEVR_DOSR"/>
    <property type="match status" value="1"/>
</dbReference>
<evidence type="ECO:0000256" key="4">
    <source>
        <dbReference type="SAM" id="MobiDB-lite"/>
    </source>
</evidence>
<dbReference type="GO" id="GO:0006355">
    <property type="term" value="P:regulation of DNA-templated transcription"/>
    <property type="evidence" value="ECO:0007669"/>
    <property type="project" value="InterPro"/>
</dbReference>
<evidence type="ECO:0000313" key="6">
    <source>
        <dbReference type="EMBL" id="QES44840.1"/>
    </source>
</evidence>
<accession>A0A5P2CR98</accession>
<feature type="region of interest" description="Disordered" evidence="4">
    <location>
        <begin position="72"/>
        <end position="93"/>
    </location>
</feature>
<proteinExistence type="predicted"/>